<reference evidence="2 3" key="1">
    <citation type="submission" date="2021-03" db="EMBL/GenBank/DDBJ databases">
        <title>First Case of infection caused by Chromobacterium haemolyticum derived from water in China.</title>
        <authorList>
            <person name="Chen J."/>
            <person name="Liu C."/>
        </authorList>
    </citation>
    <scope>NUCLEOTIDE SEQUENCE [LARGE SCALE GENOMIC DNA]</scope>
    <source>
        <strain evidence="2 3">WJ-5</strain>
    </source>
</reference>
<feature type="domain" description="Bro-N" evidence="1">
    <location>
        <begin position="1"/>
        <end position="106"/>
    </location>
</feature>
<dbReference type="Pfam" id="PF02498">
    <property type="entry name" value="Bro-N"/>
    <property type="match status" value="1"/>
</dbReference>
<dbReference type="SMART" id="SM01040">
    <property type="entry name" value="Bro-N"/>
    <property type="match status" value="1"/>
</dbReference>
<dbReference type="EMBL" id="JAFLRD010000010">
    <property type="protein sequence ID" value="MBO0416592.1"/>
    <property type="molecule type" value="Genomic_DNA"/>
</dbReference>
<accession>A0ABS3GNK6</accession>
<dbReference type="RefSeq" id="WP_200122806.1">
    <property type="nucleotide sequence ID" value="NZ_JAEILV010000009.1"/>
</dbReference>
<protein>
    <submittedName>
        <fullName evidence="2">Bro-N domain-containing protein</fullName>
    </submittedName>
</protein>
<dbReference type="InterPro" id="IPR003497">
    <property type="entry name" value="BRO_N_domain"/>
</dbReference>
<evidence type="ECO:0000313" key="3">
    <source>
        <dbReference type="Proteomes" id="UP000664349"/>
    </source>
</evidence>
<sequence>MSPVVPFQFDSVAIRVVADSNGEPLFVGKDVCQVLGYVDHTNAMKQHCRGVVKRHPIVDSLGRQQEIRVLTEPDVLRLIVTSTLPAAQAFERWVFEEVLPTIRKSGSFSANPQGVVQEATSALKLTPMAVRAARALGLDKNAAAISASQYVRKVTGVNLLEEFGHTHLVAENQEAMYFTPTVLGKRINVSARQFNLLLAEAGLQMKKGDEWAPTEAAEGFYRYFDTGKMHGSGTPVQQMKWADNVLALIIQAA</sequence>
<comment type="caution">
    <text evidence="2">The sequence shown here is derived from an EMBL/GenBank/DDBJ whole genome shotgun (WGS) entry which is preliminary data.</text>
</comment>
<dbReference type="Proteomes" id="UP000664349">
    <property type="component" value="Unassembled WGS sequence"/>
</dbReference>
<keyword evidence="3" id="KW-1185">Reference proteome</keyword>
<dbReference type="PANTHER" id="PTHR36180:SF2">
    <property type="entry name" value="BRO FAMILY PROTEIN"/>
    <property type="match status" value="1"/>
</dbReference>
<dbReference type="PROSITE" id="PS51750">
    <property type="entry name" value="BRO_N"/>
    <property type="match status" value="1"/>
</dbReference>
<name>A0ABS3GNK6_9NEIS</name>
<proteinExistence type="predicted"/>
<gene>
    <name evidence="2" type="ORF">J1C50_13845</name>
</gene>
<evidence type="ECO:0000259" key="1">
    <source>
        <dbReference type="PROSITE" id="PS51750"/>
    </source>
</evidence>
<evidence type="ECO:0000313" key="2">
    <source>
        <dbReference type="EMBL" id="MBO0416592.1"/>
    </source>
</evidence>
<organism evidence="2 3">
    <name type="scientific">Chromobacterium haemolyticum</name>
    <dbReference type="NCBI Taxonomy" id="394935"/>
    <lineage>
        <taxon>Bacteria</taxon>
        <taxon>Pseudomonadati</taxon>
        <taxon>Pseudomonadota</taxon>
        <taxon>Betaproteobacteria</taxon>
        <taxon>Neisseriales</taxon>
        <taxon>Chromobacteriaceae</taxon>
        <taxon>Chromobacterium</taxon>
    </lineage>
</organism>
<dbReference type="PANTHER" id="PTHR36180">
    <property type="entry name" value="DNA-BINDING PROTEIN-RELATED-RELATED"/>
    <property type="match status" value="1"/>
</dbReference>